<sequence length="219" mass="25558">MPFGRASIFLREGENVHDEKQDILYRAAAVWKELTGYHYRLTYGYKGELHQINLTFSPEDFPHLAGFHYLKDLALPRYSPRKMVDMILSGKITHETVRKGAQYRELVEPRLMALVRLKEILEQDFDLFSYVPRFYPFVTKIKADYLISSQGEPTAFVFIIKESPSGDAVCDFLCCSAFEKGDRDYRTNQRSRTLLKKERVQVETSDTVVLYDRLPKNPE</sequence>
<reference evidence="1" key="1">
    <citation type="submission" date="2021-02" db="EMBL/GenBank/DDBJ databases">
        <title>Infant gut strain persistence is associated with maternal origin, phylogeny, and functional potential including surface adhesion and iron acquisition.</title>
        <authorList>
            <person name="Lou Y.C."/>
        </authorList>
    </citation>
    <scope>NUCLEOTIDE SEQUENCE</scope>
    <source>
        <strain evidence="1">L2_039_000G1_dasL2_039_000G1_maxbin2.maxbin.077</strain>
    </source>
</reference>
<gene>
    <name evidence="1" type="ORF">KH315_06705</name>
</gene>
<organism evidence="1 2">
    <name type="scientific">Faecalibacterium prausnitzii</name>
    <dbReference type="NCBI Taxonomy" id="853"/>
    <lineage>
        <taxon>Bacteria</taxon>
        <taxon>Bacillati</taxon>
        <taxon>Bacillota</taxon>
        <taxon>Clostridia</taxon>
        <taxon>Eubacteriales</taxon>
        <taxon>Oscillospiraceae</taxon>
        <taxon>Faecalibacterium</taxon>
    </lineage>
</organism>
<evidence type="ECO:0000313" key="1">
    <source>
        <dbReference type="EMBL" id="MBS6621837.1"/>
    </source>
</evidence>
<dbReference type="InterPro" id="IPR041420">
    <property type="entry name" value="PBECR4"/>
</dbReference>
<name>A0A3E2X3Y5_9FIRM</name>
<protein>
    <submittedName>
        <fullName evidence="1">Uncharacterized protein</fullName>
    </submittedName>
</protein>
<accession>A0A3E2X3Y5</accession>
<comment type="caution">
    <text evidence="1">The sequence shown here is derived from an EMBL/GenBank/DDBJ whole genome shotgun (WGS) entry which is preliminary data.</text>
</comment>
<dbReference type="EMBL" id="JAGZYH010000021">
    <property type="protein sequence ID" value="MBS6621837.1"/>
    <property type="molecule type" value="Genomic_DNA"/>
</dbReference>
<dbReference type="AlphaFoldDB" id="A0A3E2X3Y5"/>
<dbReference type="Proteomes" id="UP000811365">
    <property type="component" value="Unassembled WGS sequence"/>
</dbReference>
<proteinExistence type="predicted"/>
<evidence type="ECO:0000313" key="2">
    <source>
        <dbReference type="Proteomes" id="UP000811365"/>
    </source>
</evidence>
<dbReference type="Pfam" id="PF18813">
    <property type="entry name" value="PBECR4"/>
    <property type="match status" value="1"/>
</dbReference>